<name>A0A0C9V3F9_SPHS4</name>
<gene>
    <name evidence="3" type="ORF">M422DRAFT_51172</name>
    <name evidence="2" type="ORF">M422DRAFT_57172</name>
</gene>
<keyword evidence="4" id="KW-1185">Reference proteome</keyword>
<sequence>MDAGNMEGEVATVAAQMTMHWNVWSAIEYAVESDFEDDATAAAKQSKENKKKAMPAKKAEAAKKAEQKNTRRPGKAAAAQEVDKMRVEFEAARAAAECRARDQEVKESEARIGLLEQEKVVTFLRAFEES</sequence>
<organism evidence="3 4">
    <name type="scientific">Sphaerobolus stellatus (strain SS14)</name>
    <dbReference type="NCBI Taxonomy" id="990650"/>
    <lineage>
        <taxon>Eukaryota</taxon>
        <taxon>Fungi</taxon>
        <taxon>Dikarya</taxon>
        <taxon>Basidiomycota</taxon>
        <taxon>Agaricomycotina</taxon>
        <taxon>Agaricomycetes</taxon>
        <taxon>Phallomycetidae</taxon>
        <taxon>Geastrales</taxon>
        <taxon>Sphaerobolaceae</taxon>
        <taxon>Sphaerobolus</taxon>
    </lineage>
</organism>
<accession>A0A0C9V3F9</accession>
<proteinExistence type="predicted"/>
<reference evidence="3 4" key="1">
    <citation type="submission" date="2014-06" db="EMBL/GenBank/DDBJ databases">
        <title>Evolutionary Origins and Diversification of the Mycorrhizal Mutualists.</title>
        <authorList>
            <consortium name="DOE Joint Genome Institute"/>
            <consortium name="Mycorrhizal Genomics Consortium"/>
            <person name="Kohler A."/>
            <person name="Kuo A."/>
            <person name="Nagy L.G."/>
            <person name="Floudas D."/>
            <person name="Copeland A."/>
            <person name="Barry K.W."/>
            <person name="Cichocki N."/>
            <person name="Veneault-Fourrey C."/>
            <person name="LaButti K."/>
            <person name="Lindquist E.A."/>
            <person name="Lipzen A."/>
            <person name="Lundell T."/>
            <person name="Morin E."/>
            <person name="Murat C."/>
            <person name="Riley R."/>
            <person name="Ohm R."/>
            <person name="Sun H."/>
            <person name="Tunlid A."/>
            <person name="Henrissat B."/>
            <person name="Grigoriev I.V."/>
            <person name="Hibbett D.S."/>
            <person name="Martin F."/>
        </authorList>
    </citation>
    <scope>NUCLEOTIDE SEQUENCE [LARGE SCALE GENOMIC DNA]</scope>
    <source>
        <strain evidence="3 4">SS14</strain>
    </source>
</reference>
<dbReference type="Proteomes" id="UP000054279">
    <property type="component" value="Unassembled WGS sequence"/>
</dbReference>
<dbReference type="AlphaFoldDB" id="A0A0C9V3F9"/>
<evidence type="ECO:0000256" key="1">
    <source>
        <dbReference type="SAM" id="MobiDB-lite"/>
    </source>
</evidence>
<feature type="compositionally biased region" description="Basic and acidic residues" evidence="1">
    <location>
        <begin position="57"/>
        <end position="69"/>
    </location>
</feature>
<evidence type="ECO:0000313" key="3">
    <source>
        <dbReference type="EMBL" id="KIJ36277.1"/>
    </source>
</evidence>
<dbReference type="EMBL" id="KN838167">
    <property type="protein sequence ID" value="KIJ22505.1"/>
    <property type="molecule type" value="Genomic_DNA"/>
</dbReference>
<evidence type="ECO:0000313" key="4">
    <source>
        <dbReference type="Proteomes" id="UP000054279"/>
    </source>
</evidence>
<feature type="region of interest" description="Disordered" evidence="1">
    <location>
        <begin position="41"/>
        <end position="81"/>
    </location>
</feature>
<dbReference type="EMBL" id="KN837180">
    <property type="protein sequence ID" value="KIJ36277.1"/>
    <property type="molecule type" value="Genomic_DNA"/>
</dbReference>
<evidence type="ECO:0000313" key="2">
    <source>
        <dbReference type="EMBL" id="KIJ22505.1"/>
    </source>
</evidence>
<dbReference type="HOGENOM" id="CLU_1939460_0_0_1"/>
<protein>
    <recommendedName>
        <fullName evidence="5">No apical meristem-associated C-terminal domain-containing protein</fullName>
    </recommendedName>
</protein>
<evidence type="ECO:0008006" key="5">
    <source>
        <dbReference type="Google" id="ProtNLM"/>
    </source>
</evidence>